<dbReference type="InterPro" id="IPR003593">
    <property type="entry name" value="AAA+_ATPase"/>
</dbReference>
<accession>A0A809S8S1</accession>
<evidence type="ECO:0000259" key="4">
    <source>
        <dbReference type="PROSITE" id="PS50893"/>
    </source>
</evidence>
<proteinExistence type="predicted"/>
<dbReference type="Pfam" id="PF00005">
    <property type="entry name" value="ABC_tran"/>
    <property type="match status" value="1"/>
</dbReference>
<evidence type="ECO:0000256" key="2">
    <source>
        <dbReference type="ARBA" id="ARBA00022741"/>
    </source>
</evidence>
<dbReference type="InterPro" id="IPR017871">
    <property type="entry name" value="ABC_transporter-like_CS"/>
</dbReference>
<dbReference type="GO" id="GO:0005524">
    <property type="term" value="F:ATP binding"/>
    <property type="evidence" value="ECO:0007669"/>
    <property type="project" value="UniProtKB-KW"/>
</dbReference>
<dbReference type="InterPro" id="IPR003439">
    <property type="entry name" value="ABC_transporter-like_ATP-bd"/>
</dbReference>
<dbReference type="AlphaFoldDB" id="A0A809S8S1"/>
<sequence length="212" mass="22886">MLGDRGCEIGGAPLYCHTRLVLRVEGLGRKFSGRWIFRNLNFELGAGDGLVVTGRNGSGKSTLLKVISGLLSPSEGRSHFHGDLRLDLGYAGLELALYPSLTATEHLEFSGKSRGVPSRSTAVLDEVGLGHAADKRISQMSSGMKSRLRLALAIQAQPKLLILDEPGVSLDELGKEVVERVCADQKQRGTLILATNDPAERRFATHELELAN</sequence>
<dbReference type="PROSITE" id="PS50893">
    <property type="entry name" value="ABC_TRANSPORTER_2"/>
    <property type="match status" value="1"/>
</dbReference>
<dbReference type="Gene3D" id="3.40.50.300">
    <property type="entry name" value="P-loop containing nucleotide triphosphate hydrolases"/>
    <property type="match status" value="1"/>
</dbReference>
<evidence type="ECO:0000256" key="1">
    <source>
        <dbReference type="ARBA" id="ARBA00022448"/>
    </source>
</evidence>
<dbReference type="PANTHER" id="PTHR42939:SF1">
    <property type="entry name" value="ABC TRANSPORTER ATP-BINDING PROTEIN ALBC-RELATED"/>
    <property type="match status" value="1"/>
</dbReference>
<keyword evidence="1" id="KW-0813">Transport</keyword>
<name>A0A809S8S1_9BACT</name>
<evidence type="ECO:0000313" key="6">
    <source>
        <dbReference type="Proteomes" id="UP000662873"/>
    </source>
</evidence>
<dbReference type="PANTHER" id="PTHR42939">
    <property type="entry name" value="ABC TRANSPORTER ATP-BINDING PROTEIN ALBC-RELATED"/>
    <property type="match status" value="1"/>
</dbReference>
<dbReference type="InterPro" id="IPR051782">
    <property type="entry name" value="ABC_Transporter_VariousFunc"/>
</dbReference>
<reference evidence="5" key="1">
    <citation type="journal article" name="DNA Res.">
        <title>The physiological potential of anammox bacteria as revealed by their core genome structure.</title>
        <authorList>
            <person name="Okubo T."/>
            <person name="Toyoda A."/>
            <person name="Fukuhara K."/>
            <person name="Uchiyama I."/>
            <person name="Harigaya Y."/>
            <person name="Kuroiwa M."/>
            <person name="Suzuki T."/>
            <person name="Murakami Y."/>
            <person name="Suwa Y."/>
            <person name="Takami H."/>
        </authorList>
    </citation>
    <scope>NUCLEOTIDE SEQUENCE</scope>
    <source>
        <strain evidence="5">317325-2</strain>
    </source>
</reference>
<dbReference type="EMBL" id="AP021858">
    <property type="protein sequence ID" value="BBO23141.1"/>
    <property type="molecule type" value="Genomic_DNA"/>
</dbReference>
<evidence type="ECO:0000313" key="5">
    <source>
        <dbReference type="EMBL" id="BBO23141.1"/>
    </source>
</evidence>
<dbReference type="SUPFAM" id="SSF52540">
    <property type="entry name" value="P-loop containing nucleoside triphosphate hydrolases"/>
    <property type="match status" value="1"/>
</dbReference>
<organism evidence="5 6">
    <name type="scientific">Candidatus Nitrosymbiomonas proteolyticus</name>
    <dbReference type="NCBI Taxonomy" id="2608984"/>
    <lineage>
        <taxon>Bacteria</taxon>
        <taxon>Bacillati</taxon>
        <taxon>Armatimonadota</taxon>
        <taxon>Armatimonadota incertae sedis</taxon>
        <taxon>Candidatus Nitrosymbiomonas</taxon>
    </lineage>
</organism>
<dbReference type="GO" id="GO:0016887">
    <property type="term" value="F:ATP hydrolysis activity"/>
    <property type="evidence" value="ECO:0007669"/>
    <property type="project" value="InterPro"/>
</dbReference>
<keyword evidence="3" id="KW-0067">ATP-binding</keyword>
<protein>
    <submittedName>
        <fullName evidence="5">Cytochrome c biogenesis protein ccmA</fullName>
    </submittedName>
</protein>
<feature type="domain" description="ABC transporter" evidence="4">
    <location>
        <begin position="22"/>
        <end position="212"/>
    </location>
</feature>
<evidence type="ECO:0000256" key="3">
    <source>
        <dbReference type="ARBA" id="ARBA00022840"/>
    </source>
</evidence>
<dbReference type="SMART" id="SM00382">
    <property type="entry name" value="AAA"/>
    <property type="match status" value="1"/>
</dbReference>
<dbReference type="KEGG" id="npy:NPRO_07360"/>
<dbReference type="PROSITE" id="PS00211">
    <property type="entry name" value="ABC_TRANSPORTER_1"/>
    <property type="match status" value="1"/>
</dbReference>
<dbReference type="Proteomes" id="UP000662873">
    <property type="component" value="Chromosome"/>
</dbReference>
<gene>
    <name evidence="5" type="ORF">NPRO_07360</name>
</gene>
<keyword evidence="2" id="KW-0547">Nucleotide-binding</keyword>
<dbReference type="InterPro" id="IPR027417">
    <property type="entry name" value="P-loop_NTPase"/>
</dbReference>